<proteinExistence type="predicted"/>
<reference evidence="1" key="1">
    <citation type="journal article" date="2013" name="Environ. Microbiol.">
        <title>Microbiota from the distal guts of lean and obese adolescents exhibit partial functional redundancy besides clear differences in community structure.</title>
        <authorList>
            <person name="Ferrer M."/>
            <person name="Ruiz A."/>
            <person name="Lanza F."/>
            <person name="Haange S.B."/>
            <person name="Oberbach A."/>
            <person name="Till H."/>
            <person name="Bargiela R."/>
            <person name="Campoy C."/>
            <person name="Segura M.T."/>
            <person name="Richter M."/>
            <person name="von Bergen M."/>
            <person name="Seifert J."/>
            <person name="Suarez A."/>
        </authorList>
    </citation>
    <scope>NUCLEOTIDE SEQUENCE</scope>
</reference>
<name>K1SVV9_9ZZZZ</name>
<dbReference type="GO" id="GO:0016740">
    <property type="term" value="F:transferase activity"/>
    <property type="evidence" value="ECO:0007669"/>
    <property type="project" value="UniProtKB-KW"/>
</dbReference>
<dbReference type="SUPFAM" id="SSF56112">
    <property type="entry name" value="Protein kinase-like (PK-like)"/>
    <property type="match status" value="1"/>
</dbReference>
<dbReference type="AlphaFoldDB" id="K1SVV9"/>
<gene>
    <name evidence="1" type="ORF">OBE_13637</name>
</gene>
<accession>K1SVV9</accession>
<keyword evidence="1" id="KW-0808">Transferase</keyword>
<dbReference type="InterPro" id="IPR011009">
    <property type="entry name" value="Kinase-like_dom_sf"/>
</dbReference>
<sequence length="165" mass="19711">WFSKESLENGIIKMEDLINKLNLDNPYREKFEKDLQDKINMSKDLLNNVDFEMIRKMTIMNSHGDYSVQQLIYNDNGKTTVIDFETAKKLPIIWEVMRSYSYIDEEAKNGELNIDTLVEYVKEFAKYVQLNEYDLKYAAQLYLIQIVSSPFGYKQYNDDYEKKDY</sequence>
<evidence type="ECO:0000313" key="1">
    <source>
        <dbReference type="EMBL" id="EKC51381.1"/>
    </source>
</evidence>
<dbReference type="EMBL" id="AJWZ01009419">
    <property type="protein sequence ID" value="EKC51381.1"/>
    <property type="molecule type" value="Genomic_DNA"/>
</dbReference>
<protein>
    <submittedName>
        <fullName evidence="1">Aminoglycoside phosphotransferase</fullName>
    </submittedName>
</protein>
<feature type="non-terminal residue" evidence="1">
    <location>
        <position position="1"/>
    </location>
</feature>
<comment type="caution">
    <text evidence="1">The sequence shown here is derived from an EMBL/GenBank/DDBJ whole genome shotgun (WGS) entry which is preliminary data.</text>
</comment>
<organism evidence="1">
    <name type="scientific">human gut metagenome</name>
    <dbReference type="NCBI Taxonomy" id="408170"/>
    <lineage>
        <taxon>unclassified sequences</taxon>
        <taxon>metagenomes</taxon>
        <taxon>organismal metagenomes</taxon>
    </lineage>
</organism>